<reference evidence="1 2" key="1">
    <citation type="submission" date="2020-04" db="EMBL/GenBank/DDBJ databases">
        <title>Usitatibacter rugosus gen. nov., sp. nov. and Usitatibacter palustris sp. nov., novel members of Usitatibacteraceae fam. nov. within the order Nitrosomonadales isolated from soil.</title>
        <authorList>
            <person name="Huber K.J."/>
            <person name="Neumann-Schaal M."/>
            <person name="Geppert A."/>
            <person name="Luckner M."/>
            <person name="Wanner G."/>
            <person name="Overmann J."/>
        </authorList>
    </citation>
    <scope>NUCLEOTIDE SEQUENCE [LARGE SCALE GENOMIC DNA]</scope>
    <source>
        <strain evidence="1 2">Swamp67</strain>
    </source>
</reference>
<dbReference type="KEGG" id="upl:DSM104440_03562"/>
<dbReference type="EMBL" id="CP053073">
    <property type="protein sequence ID" value="QJR16726.1"/>
    <property type="molecule type" value="Genomic_DNA"/>
</dbReference>
<protein>
    <submittedName>
        <fullName evidence="1">Uncharacterized protein</fullName>
    </submittedName>
</protein>
<dbReference type="Proteomes" id="UP000503096">
    <property type="component" value="Chromosome"/>
</dbReference>
<proteinExistence type="predicted"/>
<dbReference type="InParanoid" id="A0A6M4HAW2"/>
<dbReference type="RefSeq" id="WP_171165095.1">
    <property type="nucleotide sequence ID" value="NZ_CP053073.1"/>
</dbReference>
<name>A0A6M4HAW2_9PROT</name>
<organism evidence="1 2">
    <name type="scientific">Usitatibacter palustris</name>
    <dbReference type="NCBI Taxonomy" id="2732487"/>
    <lineage>
        <taxon>Bacteria</taxon>
        <taxon>Pseudomonadati</taxon>
        <taxon>Pseudomonadota</taxon>
        <taxon>Betaproteobacteria</taxon>
        <taxon>Nitrosomonadales</taxon>
        <taxon>Usitatibacteraceae</taxon>
        <taxon>Usitatibacter</taxon>
    </lineage>
</organism>
<evidence type="ECO:0000313" key="2">
    <source>
        <dbReference type="Proteomes" id="UP000503096"/>
    </source>
</evidence>
<evidence type="ECO:0000313" key="1">
    <source>
        <dbReference type="EMBL" id="QJR16726.1"/>
    </source>
</evidence>
<keyword evidence="2" id="KW-1185">Reference proteome</keyword>
<dbReference type="AlphaFoldDB" id="A0A6M4HAW2"/>
<gene>
    <name evidence="1" type="ORF">DSM104440_03562</name>
</gene>
<accession>A0A6M4HAW2</accession>
<sequence length="95" mass="10595">MSETKPTIAVTKAHAQMLLDFADRQPAGCKRCRVPMPFWGVAPGNKGYWYQPAPPTCEHGCHTLLIELWAKLTTDFTIAPRDPAPPFSGRTKRNT</sequence>